<dbReference type="OrthoDB" id="6286504at2759"/>
<reference evidence="6" key="1">
    <citation type="submission" date="2021-03" db="EMBL/GenBank/DDBJ databases">
        <authorList>
            <person name="Bekaert M."/>
        </authorList>
    </citation>
    <scope>NUCLEOTIDE SEQUENCE</scope>
</reference>
<dbReference type="PROSITE" id="PS00640">
    <property type="entry name" value="THIOL_PROTEASE_ASN"/>
    <property type="match status" value="1"/>
</dbReference>
<protein>
    <submittedName>
        <fullName evidence="6">CTSK</fullName>
        <ecNumber evidence="6">3.4.22.38</ecNumber>
    </submittedName>
</protein>
<feature type="domain" description="Peptidase C1A papain C-terminal" evidence="4">
    <location>
        <begin position="123"/>
        <end position="237"/>
    </location>
</feature>
<feature type="domain" description="Cathepsin propeptide inhibitor" evidence="5">
    <location>
        <begin position="36"/>
        <end position="96"/>
    </location>
</feature>
<dbReference type="GO" id="GO:0004197">
    <property type="term" value="F:cysteine-type endopeptidase activity"/>
    <property type="evidence" value="ECO:0007669"/>
    <property type="project" value="UniProtKB-EC"/>
</dbReference>
<dbReference type="Pfam" id="PF00112">
    <property type="entry name" value="Peptidase_C1"/>
    <property type="match status" value="1"/>
</dbReference>
<organism evidence="6 7">
    <name type="scientific">Mytilus edulis</name>
    <name type="common">Blue mussel</name>
    <dbReference type="NCBI Taxonomy" id="6550"/>
    <lineage>
        <taxon>Eukaryota</taxon>
        <taxon>Metazoa</taxon>
        <taxon>Spiralia</taxon>
        <taxon>Lophotrochozoa</taxon>
        <taxon>Mollusca</taxon>
        <taxon>Bivalvia</taxon>
        <taxon>Autobranchia</taxon>
        <taxon>Pteriomorphia</taxon>
        <taxon>Mytilida</taxon>
        <taxon>Mytiloidea</taxon>
        <taxon>Mytilidae</taxon>
        <taxon>Mytilinae</taxon>
        <taxon>Mytilus</taxon>
    </lineage>
</organism>
<keyword evidence="2" id="KW-1015">Disulfide bond</keyword>
<dbReference type="PROSITE" id="PS00639">
    <property type="entry name" value="THIOL_PROTEASE_HIS"/>
    <property type="match status" value="1"/>
</dbReference>
<keyword evidence="7" id="KW-1185">Reference proteome</keyword>
<keyword evidence="6" id="KW-0378">Hydrolase</keyword>
<evidence type="ECO:0000256" key="2">
    <source>
        <dbReference type="ARBA" id="ARBA00023157"/>
    </source>
</evidence>
<dbReference type="Gene3D" id="3.90.70.10">
    <property type="entry name" value="Cysteine proteinases"/>
    <property type="match status" value="2"/>
</dbReference>
<dbReference type="EMBL" id="CAJPWZ010001204">
    <property type="protein sequence ID" value="CAG2209591.1"/>
    <property type="molecule type" value="Genomic_DNA"/>
</dbReference>
<evidence type="ECO:0000259" key="5">
    <source>
        <dbReference type="SMART" id="SM00848"/>
    </source>
</evidence>
<dbReference type="PRINTS" id="PR00705">
    <property type="entry name" value="PAPAIN"/>
</dbReference>
<dbReference type="GO" id="GO:0006508">
    <property type="term" value="P:proteolysis"/>
    <property type="evidence" value="ECO:0007669"/>
    <property type="project" value="InterPro"/>
</dbReference>
<dbReference type="InterPro" id="IPR038765">
    <property type="entry name" value="Papain-like_cys_pep_sf"/>
</dbReference>
<dbReference type="InterPro" id="IPR039417">
    <property type="entry name" value="Peptidase_C1A_papain-like"/>
</dbReference>
<sequence>MYLIKLPVLQKIALTLLLCIGVCHSTQPVPEFDDKWELYKINYQKAYNNSTKELERRLTWEDNLKYIQEHNSAADNGTYSYWLEVNHLSDLTIDEVVEQGTGVRIPTNTSSGATFTPQNTGNIPKQSIGGQRGSCGSCWAFSATGALEGQNKAVNNILLSLSEQDLVDCSKSVLNDPNCNGPINHAVLVVGYGVYKGQDYWLVKNSWGTGWGMNGYILMSRNKNNQCSIATYGVFQKVQPLETKSSNHGQALEVSFQKLLVLSGVVYLRIVHFYL</sequence>
<dbReference type="InterPro" id="IPR013201">
    <property type="entry name" value="Prot_inhib_I29"/>
</dbReference>
<feature type="signal peptide" evidence="3">
    <location>
        <begin position="1"/>
        <end position="25"/>
    </location>
</feature>
<dbReference type="SMART" id="SM00848">
    <property type="entry name" value="Inhibitor_I29"/>
    <property type="match status" value="1"/>
</dbReference>
<evidence type="ECO:0000313" key="7">
    <source>
        <dbReference type="Proteomes" id="UP000683360"/>
    </source>
</evidence>
<proteinExistence type="inferred from homology"/>
<dbReference type="SMART" id="SM00645">
    <property type="entry name" value="Pept_C1"/>
    <property type="match status" value="1"/>
</dbReference>
<dbReference type="PANTHER" id="PTHR12411">
    <property type="entry name" value="CYSTEINE PROTEASE FAMILY C1-RELATED"/>
    <property type="match status" value="1"/>
</dbReference>
<dbReference type="InterPro" id="IPR025660">
    <property type="entry name" value="Pept_his_AS"/>
</dbReference>
<dbReference type="CDD" id="cd02248">
    <property type="entry name" value="Peptidase_C1A"/>
    <property type="match status" value="1"/>
</dbReference>
<evidence type="ECO:0000256" key="1">
    <source>
        <dbReference type="ARBA" id="ARBA00008455"/>
    </source>
</evidence>
<dbReference type="InterPro" id="IPR013128">
    <property type="entry name" value="Peptidase_C1A"/>
</dbReference>
<evidence type="ECO:0000313" key="6">
    <source>
        <dbReference type="EMBL" id="CAG2209591.1"/>
    </source>
</evidence>
<dbReference type="EC" id="3.4.22.38" evidence="6"/>
<comment type="similarity">
    <text evidence="1">Belongs to the peptidase C1 family.</text>
</comment>
<comment type="caution">
    <text evidence="6">The sequence shown here is derived from an EMBL/GenBank/DDBJ whole genome shotgun (WGS) entry which is preliminary data.</text>
</comment>
<feature type="chain" id="PRO_5035766767" evidence="3">
    <location>
        <begin position="26"/>
        <end position="275"/>
    </location>
</feature>
<dbReference type="InterPro" id="IPR000668">
    <property type="entry name" value="Peptidase_C1A_C"/>
</dbReference>
<accession>A0A8S3RST6</accession>
<keyword evidence="3" id="KW-0732">Signal</keyword>
<evidence type="ECO:0000259" key="4">
    <source>
        <dbReference type="SMART" id="SM00645"/>
    </source>
</evidence>
<dbReference type="InterPro" id="IPR025661">
    <property type="entry name" value="Pept_asp_AS"/>
</dbReference>
<dbReference type="AlphaFoldDB" id="A0A8S3RST6"/>
<name>A0A8S3RST6_MYTED</name>
<dbReference type="Pfam" id="PF08246">
    <property type="entry name" value="Inhibitor_I29"/>
    <property type="match status" value="1"/>
</dbReference>
<dbReference type="Gene3D" id="1.10.287.2250">
    <property type="match status" value="1"/>
</dbReference>
<dbReference type="Proteomes" id="UP000683360">
    <property type="component" value="Unassembled WGS sequence"/>
</dbReference>
<evidence type="ECO:0000256" key="3">
    <source>
        <dbReference type="SAM" id="SignalP"/>
    </source>
</evidence>
<dbReference type="SUPFAM" id="SSF54001">
    <property type="entry name" value="Cysteine proteinases"/>
    <property type="match status" value="1"/>
</dbReference>
<gene>
    <name evidence="6" type="ORF">MEDL_23714</name>
</gene>